<sequence>MPLTSPSMSYGFRWRGVAWRNFNSIRSFVRSFVRSLVRWWRWWWWQINFDYDAYIPFPSSTPTRVRFWIEMEIGEAVYVHTYPVCTI</sequence>
<proteinExistence type="predicted"/>
<reference evidence="1" key="2">
    <citation type="submission" date="2022-06" db="UniProtKB">
        <authorList>
            <consortium name="EnsemblMetazoa"/>
        </authorList>
    </citation>
    <scope>IDENTIFICATION</scope>
    <source>
        <strain evidence="1">DF5081</strain>
    </source>
</reference>
<organism evidence="1 2">
    <name type="scientific">Caenorhabditis japonica</name>
    <dbReference type="NCBI Taxonomy" id="281687"/>
    <lineage>
        <taxon>Eukaryota</taxon>
        <taxon>Metazoa</taxon>
        <taxon>Ecdysozoa</taxon>
        <taxon>Nematoda</taxon>
        <taxon>Chromadorea</taxon>
        <taxon>Rhabditida</taxon>
        <taxon>Rhabditina</taxon>
        <taxon>Rhabditomorpha</taxon>
        <taxon>Rhabditoidea</taxon>
        <taxon>Rhabditidae</taxon>
        <taxon>Peloderinae</taxon>
        <taxon>Caenorhabditis</taxon>
    </lineage>
</organism>
<evidence type="ECO:0000313" key="1">
    <source>
        <dbReference type="EnsemblMetazoa" id="CJA38309.1"/>
    </source>
</evidence>
<name>A0A8R1IKM1_CAEJA</name>
<evidence type="ECO:0000313" key="2">
    <source>
        <dbReference type="Proteomes" id="UP000005237"/>
    </source>
</evidence>
<keyword evidence="2" id="KW-1185">Reference proteome</keyword>
<accession>A0A8R1IKM1</accession>
<dbReference type="Proteomes" id="UP000005237">
    <property type="component" value="Unassembled WGS sequence"/>
</dbReference>
<reference evidence="2" key="1">
    <citation type="submission" date="2010-08" db="EMBL/GenBank/DDBJ databases">
        <authorList>
            <consortium name="Caenorhabditis japonica Sequencing Consortium"/>
            <person name="Wilson R.K."/>
        </authorList>
    </citation>
    <scope>NUCLEOTIDE SEQUENCE [LARGE SCALE GENOMIC DNA]</scope>
    <source>
        <strain evidence="2">DF5081</strain>
    </source>
</reference>
<dbReference type="EnsemblMetazoa" id="CJA38309.1">
    <property type="protein sequence ID" value="CJA38309.1"/>
    <property type="gene ID" value="WBGene00214156"/>
</dbReference>
<dbReference type="AlphaFoldDB" id="A0A8R1IKM1"/>
<protein>
    <submittedName>
        <fullName evidence="1">Uncharacterized protein</fullName>
    </submittedName>
</protein>